<dbReference type="InterPro" id="IPR008983">
    <property type="entry name" value="Tumour_necrosis_fac-like_dom"/>
</dbReference>
<feature type="signal peptide" evidence="4">
    <location>
        <begin position="1"/>
        <end position="18"/>
    </location>
</feature>
<evidence type="ECO:0000256" key="2">
    <source>
        <dbReference type="ARBA" id="ARBA00022525"/>
    </source>
</evidence>
<dbReference type="Pfam" id="PF00386">
    <property type="entry name" value="C1q"/>
    <property type="match status" value="1"/>
</dbReference>
<evidence type="ECO:0000313" key="7">
    <source>
        <dbReference type="Proteomes" id="UP000245119"/>
    </source>
</evidence>
<dbReference type="PANTHER" id="PTHR22923:SF116">
    <property type="entry name" value="C1Q DOMAIN-CONTAINING PROTEIN"/>
    <property type="match status" value="1"/>
</dbReference>
<dbReference type="GO" id="GO:0005576">
    <property type="term" value="C:extracellular region"/>
    <property type="evidence" value="ECO:0007669"/>
    <property type="project" value="UniProtKB-SubCell"/>
</dbReference>
<dbReference type="OrthoDB" id="6058226at2759"/>
<feature type="chain" id="PRO_5015457645" description="C1q domain-containing protein" evidence="4">
    <location>
        <begin position="19"/>
        <end position="167"/>
    </location>
</feature>
<dbReference type="AlphaFoldDB" id="A0A2T7P2Z6"/>
<keyword evidence="3 4" id="KW-0732">Signal</keyword>
<dbReference type="PANTHER" id="PTHR22923">
    <property type="entry name" value="CEREBELLIN-RELATED"/>
    <property type="match status" value="1"/>
</dbReference>
<organism evidence="6 7">
    <name type="scientific">Pomacea canaliculata</name>
    <name type="common">Golden apple snail</name>
    <dbReference type="NCBI Taxonomy" id="400727"/>
    <lineage>
        <taxon>Eukaryota</taxon>
        <taxon>Metazoa</taxon>
        <taxon>Spiralia</taxon>
        <taxon>Lophotrochozoa</taxon>
        <taxon>Mollusca</taxon>
        <taxon>Gastropoda</taxon>
        <taxon>Caenogastropoda</taxon>
        <taxon>Architaenioglossa</taxon>
        <taxon>Ampullarioidea</taxon>
        <taxon>Ampullariidae</taxon>
        <taxon>Pomacea</taxon>
    </lineage>
</organism>
<name>A0A2T7P2Z6_POMCA</name>
<dbReference type="SUPFAM" id="SSF49842">
    <property type="entry name" value="TNF-like"/>
    <property type="match status" value="1"/>
</dbReference>
<comment type="caution">
    <text evidence="6">The sequence shown here is derived from an EMBL/GenBank/DDBJ whole genome shotgun (WGS) entry which is preliminary data.</text>
</comment>
<feature type="domain" description="C1q" evidence="5">
    <location>
        <begin position="37"/>
        <end position="167"/>
    </location>
</feature>
<dbReference type="PROSITE" id="PS50871">
    <property type="entry name" value="C1Q"/>
    <property type="match status" value="1"/>
</dbReference>
<keyword evidence="7" id="KW-1185">Reference proteome</keyword>
<reference evidence="6 7" key="1">
    <citation type="submission" date="2018-04" db="EMBL/GenBank/DDBJ databases">
        <title>The genome of golden apple snail Pomacea canaliculata provides insight into stress tolerance and invasive adaptation.</title>
        <authorList>
            <person name="Liu C."/>
            <person name="Liu B."/>
            <person name="Ren Y."/>
            <person name="Zhang Y."/>
            <person name="Wang H."/>
            <person name="Li S."/>
            <person name="Jiang F."/>
            <person name="Yin L."/>
            <person name="Zhang G."/>
            <person name="Qian W."/>
            <person name="Fan W."/>
        </authorList>
    </citation>
    <scope>NUCLEOTIDE SEQUENCE [LARGE SCALE GENOMIC DNA]</scope>
    <source>
        <strain evidence="6">SZHN2017</strain>
        <tissue evidence="6">Muscle</tissue>
    </source>
</reference>
<dbReference type="SMART" id="SM00110">
    <property type="entry name" value="C1Q"/>
    <property type="match status" value="1"/>
</dbReference>
<sequence length="167" mass="18466">MAITLLVLLVIMVSKVDASDIGDLQRKVTALKSQIDLLSRRVFFRATFKDFKTSCEFGKVVIFDTAQTNIGNAYSSTTGVFTAPYRGDYVIVWRSFSLGAGDINWDLYINDQMALRARSLTSGDSSNESVMPVTLQAGDRVYVASPNSLNFWGLNHSIFAGWLVTAF</sequence>
<dbReference type="Proteomes" id="UP000245119">
    <property type="component" value="Linkage Group LG7"/>
</dbReference>
<comment type="subcellular location">
    <subcellularLocation>
        <location evidence="1">Secreted</location>
    </subcellularLocation>
</comment>
<dbReference type="EMBL" id="PZQS01000007">
    <property type="protein sequence ID" value="PVD27802.1"/>
    <property type="molecule type" value="Genomic_DNA"/>
</dbReference>
<gene>
    <name evidence="6" type="ORF">C0Q70_12976</name>
</gene>
<evidence type="ECO:0000313" key="6">
    <source>
        <dbReference type="EMBL" id="PVD27802.1"/>
    </source>
</evidence>
<evidence type="ECO:0000256" key="1">
    <source>
        <dbReference type="ARBA" id="ARBA00004613"/>
    </source>
</evidence>
<dbReference type="InterPro" id="IPR050822">
    <property type="entry name" value="Cerebellin_Synaptic_Org"/>
</dbReference>
<dbReference type="PRINTS" id="PR00007">
    <property type="entry name" value="COMPLEMNTC1Q"/>
</dbReference>
<dbReference type="InterPro" id="IPR001073">
    <property type="entry name" value="C1q_dom"/>
</dbReference>
<protein>
    <recommendedName>
        <fullName evidence="5">C1q domain-containing protein</fullName>
    </recommendedName>
</protein>
<evidence type="ECO:0000256" key="4">
    <source>
        <dbReference type="SAM" id="SignalP"/>
    </source>
</evidence>
<proteinExistence type="predicted"/>
<evidence type="ECO:0000256" key="3">
    <source>
        <dbReference type="ARBA" id="ARBA00022729"/>
    </source>
</evidence>
<dbReference type="Gene3D" id="2.60.120.40">
    <property type="match status" value="1"/>
</dbReference>
<keyword evidence="2" id="KW-0964">Secreted</keyword>
<evidence type="ECO:0000259" key="5">
    <source>
        <dbReference type="PROSITE" id="PS50871"/>
    </source>
</evidence>
<accession>A0A2T7P2Z6</accession>